<organism evidence="10">
    <name type="scientific">Daphnia pulex</name>
    <name type="common">Water flea</name>
    <dbReference type="NCBI Taxonomy" id="6669"/>
    <lineage>
        <taxon>Eukaryota</taxon>
        <taxon>Metazoa</taxon>
        <taxon>Ecdysozoa</taxon>
        <taxon>Arthropoda</taxon>
        <taxon>Crustacea</taxon>
        <taxon>Branchiopoda</taxon>
        <taxon>Diplostraca</taxon>
        <taxon>Cladocera</taxon>
        <taxon>Anomopoda</taxon>
        <taxon>Daphniidae</taxon>
        <taxon>Daphnia</taxon>
    </lineage>
</organism>
<comment type="similarity">
    <text evidence="2">Belongs to the Tim17/Tim22/Tim23 family.</text>
</comment>
<dbReference type="InterPro" id="IPR055299">
    <property type="entry name" value="TIMMDC1"/>
</dbReference>
<evidence type="ECO:0000256" key="9">
    <source>
        <dbReference type="SAM" id="Phobius"/>
    </source>
</evidence>
<dbReference type="GO" id="GO:0005739">
    <property type="term" value="C:mitochondrion"/>
    <property type="evidence" value="ECO:0007669"/>
    <property type="project" value="GOC"/>
</dbReference>
<accession>A0A4Y7MUA2</accession>
<evidence type="ECO:0000256" key="8">
    <source>
        <dbReference type="SAM" id="MobiDB-lite"/>
    </source>
</evidence>
<dbReference type="AlphaFoldDB" id="A0A4Y7MUA2"/>
<dbReference type="OrthoDB" id="6349831at2759"/>
<name>A0A4Y7MUA2_DAPPU</name>
<dbReference type="GO" id="GO:0032981">
    <property type="term" value="P:mitochondrial respiratory chain complex I assembly"/>
    <property type="evidence" value="ECO:0007669"/>
    <property type="project" value="InterPro"/>
</dbReference>
<evidence type="ECO:0000256" key="7">
    <source>
        <dbReference type="ARBA" id="ARBA00041344"/>
    </source>
</evidence>
<dbReference type="EMBL" id="LR014343">
    <property type="protein sequence ID" value="SVE83962.1"/>
    <property type="molecule type" value="mRNA"/>
</dbReference>
<feature type="transmembrane region" description="Helical" evidence="9">
    <location>
        <begin position="184"/>
        <end position="205"/>
    </location>
</feature>
<feature type="region of interest" description="Disordered" evidence="8">
    <location>
        <begin position="258"/>
        <end position="288"/>
    </location>
</feature>
<proteinExistence type="evidence at transcript level"/>
<reference evidence="10" key="1">
    <citation type="submission" date="2018-08" db="EMBL/GenBank/DDBJ databases">
        <authorList>
            <person name="Cornetti L."/>
        </authorList>
    </citation>
    <scope>NUCLEOTIDE SEQUENCE</scope>
    <source>
        <strain evidence="10">CH-H</strain>
    </source>
</reference>
<evidence type="ECO:0000313" key="10">
    <source>
        <dbReference type="EMBL" id="SVE83962.1"/>
    </source>
</evidence>
<evidence type="ECO:0000256" key="3">
    <source>
        <dbReference type="ARBA" id="ARBA00022692"/>
    </source>
</evidence>
<evidence type="ECO:0000256" key="2">
    <source>
        <dbReference type="ARBA" id="ARBA00008444"/>
    </source>
</evidence>
<dbReference type="Pfam" id="PF02466">
    <property type="entry name" value="Tim17"/>
    <property type="match status" value="1"/>
</dbReference>
<evidence type="ECO:0000256" key="4">
    <source>
        <dbReference type="ARBA" id="ARBA00022989"/>
    </source>
</evidence>
<feature type="compositionally biased region" description="Polar residues" evidence="8">
    <location>
        <begin position="271"/>
        <end position="288"/>
    </location>
</feature>
<protein>
    <recommendedName>
        <fullName evidence="6">Complex I assembly factor TIMMDC1, mitochondrial</fullName>
    </recommendedName>
    <alternativeName>
        <fullName evidence="7">Translocase of inner mitochondrial membrane domain-containing protein 1</fullName>
    </alternativeName>
</protein>
<keyword evidence="5 9" id="KW-0472">Membrane</keyword>
<comment type="subcellular location">
    <subcellularLocation>
        <location evidence="1">Membrane</location>
        <topology evidence="1">Multi-pass membrane protein</topology>
    </subcellularLocation>
</comment>
<evidence type="ECO:0000256" key="5">
    <source>
        <dbReference type="ARBA" id="ARBA00023136"/>
    </source>
</evidence>
<sequence length="288" mass="31374">MWRRKIPIRLGLSIFGVEILSNNDIIDPTSPSAQKLAEEARRTAENETGWDRLKAIFKTDEFNSISPELDSTFAAGAGGLLAGMIIGGIPASKLAHEDFITRNKASTFENHIEAKSKLQFNVTRAMAVGGWRVGWRLALFTGGFTFFTTAVSTYRNKSSIFEFSAGGLLAGSIYKFTMGPKAMVSGGLAGGVLGTVAGTITVGLLKLTGTTTEELRYWRKGWKESQIREVTVGNPKRKETLGTMGIMHDLNVKMKAHLNESNESDEENEKTPNTVSEQKALQSETSSS</sequence>
<evidence type="ECO:0000256" key="1">
    <source>
        <dbReference type="ARBA" id="ARBA00004141"/>
    </source>
</evidence>
<gene>
    <name evidence="10" type="primary">EOG090X0FS6</name>
</gene>
<keyword evidence="3 9" id="KW-0812">Transmembrane</keyword>
<evidence type="ECO:0000256" key="6">
    <source>
        <dbReference type="ARBA" id="ARBA00040778"/>
    </source>
</evidence>
<dbReference type="PANTHER" id="PTHR13002">
    <property type="entry name" value="C3ORF1 PROTEIN-RELATED"/>
    <property type="match status" value="1"/>
</dbReference>
<keyword evidence="4 9" id="KW-1133">Transmembrane helix</keyword>
<feature type="transmembrane region" description="Helical" evidence="9">
    <location>
        <begin position="133"/>
        <end position="154"/>
    </location>
</feature>
<dbReference type="PANTHER" id="PTHR13002:SF1">
    <property type="entry name" value="COMPLEX I ASSEMBLY FACTOR TIMMDC1, MITOCHONDRIAL"/>
    <property type="match status" value="1"/>
</dbReference>
<dbReference type="GO" id="GO:0016020">
    <property type="term" value="C:membrane"/>
    <property type="evidence" value="ECO:0007669"/>
    <property type="project" value="UniProtKB-SubCell"/>
</dbReference>